<evidence type="ECO:0000256" key="1">
    <source>
        <dbReference type="ARBA" id="ARBA00004514"/>
    </source>
</evidence>
<dbReference type="GO" id="GO:0005829">
    <property type="term" value="C:cytosol"/>
    <property type="evidence" value="ECO:0007669"/>
    <property type="project" value="UniProtKB-SubCell"/>
</dbReference>
<name>A0A1H1MP45_9GAMM</name>
<comment type="similarity">
    <text evidence="2">Belongs to the FliS family.</text>
</comment>
<evidence type="ECO:0000256" key="3">
    <source>
        <dbReference type="ARBA" id="ARBA00022490"/>
    </source>
</evidence>
<accession>A0A1H1MP45</accession>
<keyword evidence="4" id="KW-1005">Bacterial flagellum biogenesis</keyword>
<keyword evidence="3" id="KW-0963">Cytoplasm</keyword>
<dbReference type="PANTHER" id="PTHR34773:SF1">
    <property type="entry name" value="FLAGELLAR SECRETION CHAPERONE FLIS"/>
    <property type="match status" value="1"/>
</dbReference>
<dbReference type="GO" id="GO:0044780">
    <property type="term" value="P:bacterial-type flagellum assembly"/>
    <property type="evidence" value="ECO:0007669"/>
    <property type="project" value="InterPro"/>
</dbReference>
<dbReference type="Gene3D" id="1.20.120.340">
    <property type="entry name" value="Flagellar protein FliS"/>
    <property type="match status" value="1"/>
</dbReference>
<gene>
    <name evidence="6" type="ORF">SAMN05216421_0511</name>
</gene>
<dbReference type="SUPFAM" id="SSF101116">
    <property type="entry name" value="Flagellar export chaperone FliS"/>
    <property type="match status" value="1"/>
</dbReference>
<dbReference type="AlphaFoldDB" id="A0A1H1MP45"/>
<keyword evidence="7" id="KW-1185">Reference proteome</keyword>
<dbReference type="CDD" id="cd16098">
    <property type="entry name" value="FliS"/>
    <property type="match status" value="1"/>
</dbReference>
<dbReference type="EMBL" id="LT629736">
    <property type="protein sequence ID" value="SDR88497.1"/>
    <property type="molecule type" value="Genomic_DNA"/>
</dbReference>
<dbReference type="Proteomes" id="UP000243207">
    <property type="component" value="Chromosome I"/>
</dbReference>
<keyword evidence="6" id="KW-0966">Cell projection</keyword>
<reference evidence="7" key="1">
    <citation type="submission" date="2016-10" db="EMBL/GenBank/DDBJ databases">
        <authorList>
            <person name="Varghese N."/>
            <person name="Submissions S."/>
        </authorList>
    </citation>
    <scope>NUCLEOTIDE SEQUENCE [LARGE SCALE GENOMIC DNA]</scope>
    <source>
        <strain evidence="7">NRRL B-51270</strain>
    </source>
</reference>
<keyword evidence="6" id="KW-0969">Cilium</keyword>
<keyword evidence="6" id="KW-0282">Flagellum</keyword>
<dbReference type="STRING" id="487184.SAMN05216421_0511"/>
<dbReference type="Pfam" id="PF02561">
    <property type="entry name" value="FliS"/>
    <property type="match status" value="1"/>
</dbReference>
<keyword evidence="5" id="KW-0143">Chaperone</keyword>
<evidence type="ECO:0000313" key="6">
    <source>
        <dbReference type="EMBL" id="SDR88497.1"/>
    </source>
</evidence>
<dbReference type="NCBIfam" id="TIGR00208">
    <property type="entry name" value="fliS"/>
    <property type="match status" value="1"/>
</dbReference>
<evidence type="ECO:0000256" key="4">
    <source>
        <dbReference type="ARBA" id="ARBA00022795"/>
    </source>
</evidence>
<dbReference type="InterPro" id="IPR036584">
    <property type="entry name" value="FliS_sf"/>
</dbReference>
<dbReference type="PANTHER" id="PTHR34773">
    <property type="entry name" value="FLAGELLAR SECRETION CHAPERONE FLIS"/>
    <property type="match status" value="1"/>
</dbReference>
<evidence type="ECO:0000313" key="7">
    <source>
        <dbReference type="Proteomes" id="UP000243207"/>
    </source>
</evidence>
<proteinExistence type="inferred from homology"/>
<dbReference type="InterPro" id="IPR003713">
    <property type="entry name" value="FliS"/>
</dbReference>
<dbReference type="GO" id="GO:0071973">
    <property type="term" value="P:bacterial-type flagellum-dependent cell motility"/>
    <property type="evidence" value="ECO:0007669"/>
    <property type="project" value="TreeGrafter"/>
</dbReference>
<comment type="subcellular location">
    <subcellularLocation>
        <location evidence="1">Cytoplasm</location>
        <location evidence="1">Cytosol</location>
    </subcellularLocation>
</comment>
<organism evidence="6 7">
    <name type="scientific">Halopseudomonas xinjiangensis</name>
    <dbReference type="NCBI Taxonomy" id="487184"/>
    <lineage>
        <taxon>Bacteria</taxon>
        <taxon>Pseudomonadati</taxon>
        <taxon>Pseudomonadota</taxon>
        <taxon>Gammaproteobacteria</taxon>
        <taxon>Pseudomonadales</taxon>
        <taxon>Pseudomonadaceae</taxon>
        <taxon>Halopseudomonas</taxon>
    </lineage>
</organism>
<evidence type="ECO:0000256" key="2">
    <source>
        <dbReference type="ARBA" id="ARBA00008787"/>
    </source>
</evidence>
<sequence>MGGATRGDRTDQITPNPGVLRRCRGGSTLSLSLAGHELSIVRFCIIPLKFYRGGRYIGYVQHTQGHSAMNAYAMKQYQTVNVHAQVSEANPHRLIQMLFEGGLQRLAQAKGAMQHGNLALKGELVGKAVGIINGLRDGLDLQKGGELSANLDNLYAYMIQRLSQANLKNDPAMIDEVAGLLREIKEGWDTIQA</sequence>
<evidence type="ECO:0000256" key="5">
    <source>
        <dbReference type="ARBA" id="ARBA00023186"/>
    </source>
</evidence>
<protein>
    <submittedName>
        <fullName evidence="6">Flagellar biosynthetic protein FliS</fullName>
    </submittedName>
</protein>